<dbReference type="Proteomes" id="UP000233837">
    <property type="component" value="Unassembled WGS sequence"/>
</dbReference>
<evidence type="ECO:0000256" key="2">
    <source>
        <dbReference type="ARBA" id="ARBA00023136"/>
    </source>
</evidence>
<keyword evidence="3" id="KW-0812">Transmembrane</keyword>
<evidence type="ECO:0000256" key="3">
    <source>
        <dbReference type="SAM" id="Phobius"/>
    </source>
</evidence>
<dbReference type="AlphaFoldDB" id="A0A2I0W7M7"/>
<keyword evidence="2 3" id="KW-0472">Membrane</keyword>
<dbReference type="PANTHER" id="PTHR31234:SF66">
    <property type="entry name" value="LATE EMBRYOGENESIS ABUNDANT PROTEIN"/>
    <property type="match status" value="1"/>
</dbReference>
<keyword evidence="3" id="KW-1133">Transmembrane helix</keyword>
<keyword evidence="5" id="KW-1185">Reference proteome</keyword>
<accession>A0A2I0W7M7</accession>
<evidence type="ECO:0008006" key="6">
    <source>
        <dbReference type="Google" id="ProtNLM"/>
    </source>
</evidence>
<evidence type="ECO:0000256" key="1">
    <source>
        <dbReference type="ARBA" id="ARBA00004370"/>
    </source>
</evidence>
<protein>
    <recommendedName>
        <fullName evidence="6">Late embryogenesis abundant protein LEA-2 subgroup domain-containing protein</fullName>
    </recommendedName>
</protein>
<comment type="subcellular location">
    <subcellularLocation>
        <location evidence="1">Membrane</location>
    </subcellularLocation>
</comment>
<name>A0A2I0W7M7_9ASPA</name>
<reference evidence="4 5" key="1">
    <citation type="journal article" date="2016" name="Sci. Rep.">
        <title>The Dendrobium catenatum Lindl. genome sequence provides insights into polysaccharide synthase, floral development and adaptive evolution.</title>
        <authorList>
            <person name="Zhang G.Q."/>
            <person name="Xu Q."/>
            <person name="Bian C."/>
            <person name="Tsai W.C."/>
            <person name="Yeh C.M."/>
            <person name="Liu K.W."/>
            <person name="Yoshida K."/>
            <person name="Zhang L.S."/>
            <person name="Chang S.B."/>
            <person name="Chen F."/>
            <person name="Shi Y."/>
            <person name="Su Y.Y."/>
            <person name="Zhang Y.Q."/>
            <person name="Chen L.J."/>
            <person name="Yin Y."/>
            <person name="Lin M."/>
            <person name="Huang H."/>
            <person name="Deng H."/>
            <person name="Wang Z.W."/>
            <person name="Zhu S.L."/>
            <person name="Zhao X."/>
            <person name="Deng C."/>
            <person name="Niu S.C."/>
            <person name="Huang J."/>
            <person name="Wang M."/>
            <person name="Liu G.H."/>
            <person name="Yang H.J."/>
            <person name="Xiao X.J."/>
            <person name="Hsiao Y.Y."/>
            <person name="Wu W.L."/>
            <person name="Chen Y.Y."/>
            <person name="Mitsuda N."/>
            <person name="Ohme-Takagi M."/>
            <person name="Luo Y.B."/>
            <person name="Van de Peer Y."/>
            <person name="Liu Z.J."/>
        </authorList>
    </citation>
    <scope>NUCLEOTIDE SEQUENCE [LARGE SCALE GENOMIC DNA]</scope>
    <source>
        <tissue evidence="4">The whole plant</tissue>
    </source>
</reference>
<evidence type="ECO:0000313" key="4">
    <source>
        <dbReference type="EMBL" id="PKU71663.1"/>
    </source>
</evidence>
<dbReference type="GO" id="GO:0005886">
    <property type="term" value="C:plasma membrane"/>
    <property type="evidence" value="ECO:0007669"/>
    <property type="project" value="TreeGrafter"/>
</dbReference>
<dbReference type="InterPro" id="IPR044839">
    <property type="entry name" value="NDR1-like"/>
</dbReference>
<organism evidence="4 5">
    <name type="scientific">Dendrobium catenatum</name>
    <dbReference type="NCBI Taxonomy" id="906689"/>
    <lineage>
        <taxon>Eukaryota</taxon>
        <taxon>Viridiplantae</taxon>
        <taxon>Streptophyta</taxon>
        <taxon>Embryophyta</taxon>
        <taxon>Tracheophyta</taxon>
        <taxon>Spermatophyta</taxon>
        <taxon>Magnoliopsida</taxon>
        <taxon>Liliopsida</taxon>
        <taxon>Asparagales</taxon>
        <taxon>Orchidaceae</taxon>
        <taxon>Epidendroideae</taxon>
        <taxon>Malaxideae</taxon>
        <taxon>Dendrobiinae</taxon>
        <taxon>Dendrobium</taxon>
    </lineage>
</organism>
<dbReference type="PANTHER" id="PTHR31234">
    <property type="entry name" value="LATE EMBRYOGENESIS ABUNDANT (LEA) HYDROXYPROLINE-RICH GLYCOPROTEIN FAMILY"/>
    <property type="match status" value="1"/>
</dbReference>
<gene>
    <name evidence="4" type="ORF">MA16_Dca004505</name>
</gene>
<proteinExistence type="predicted"/>
<reference evidence="4 5" key="2">
    <citation type="journal article" date="2017" name="Nature">
        <title>The Apostasia genome and the evolution of orchids.</title>
        <authorList>
            <person name="Zhang G.Q."/>
            <person name="Liu K.W."/>
            <person name="Li Z."/>
            <person name="Lohaus R."/>
            <person name="Hsiao Y.Y."/>
            <person name="Niu S.C."/>
            <person name="Wang J.Y."/>
            <person name="Lin Y.C."/>
            <person name="Xu Q."/>
            <person name="Chen L.J."/>
            <person name="Yoshida K."/>
            <person name="Fujiwara S."/>
            <person name="Wang Z.W."/>
            <person name="Zhang Y.Q."/>
            <person name="Mitsuda N."/>
            <person name="Wang M."/>
            <person name="Liu G.H."/>
            <person name="Pecoraro L."/>
            <person name="Huang H.X."/>
            <person name="Xiao X.J."/>
            <person name="Lin M."/>
            <person name="Wu X.Y."/>
            <person name="Wu W.L."/>
            <person name="Chen Y.Y."/>
            <person name="Chang S.B."/>
            <person name="Sakamoto S."/>
            <person name="Ohme-Takagi M."/>
            <person name="Yagi M."/>
            <person name="Zeng S.J."/>
            <person name="Shen C.Y."/>
            <person name="Yeh C.M."/>
            <person name="Luo Y.B."/>
            <person name="Tsai W.C."/>
            <person name="Van de Peer Y."/>
            <person name="Liu Z.J."/>
        </authorList>
    </citation>
    <scope>NUCLEOTIDE SEQUENCE [LARGE SCALE GENOMIC DNA]</scope>
    <source>
        <tissue evidence="4">The whole plant</tissue>
    </source>
</reference>
<dbReference type="EMBL" id="KZ502877">
    <property type="protein sequence ID" value="PKU71663.1"/>
    <property type="molecule type" value="Genomic_DNA"/>
</dbReference>
<feature type="transmembrane region" description="Helical" evidence="3">
    <location>
        <begin position="20"/>
        <end position="48"/>
    </location>
</feature>
<dbReference type="GO" id="GO:0098542">
    <property type="term" value="P:defense response to other organism"/>
    <property type="evidence" value="ECO:0007669"/>
    <property type="project" value="InterPro"/>
</dbReference>
<sequence>MELMAPKVILRRGDRTNPLIWALAILCAGFAVAVILTGIVVFAIYLVYQPKSPYVWVSAAHLDLLDYDQMGLLSIQLSLTLVAVNPNMRAHATFSELGLALRFEDGDIELALLRAEDFSVQKNGSAALNYVVRSEAVPLDEIGRETLDVSLKAGIISFRLEGQLRTRWRVGVFASLKLLTHLSCALRFEVLNGNAVGFRCISNSH</sequence>
<evidence type="ECO:0000313" key="5">
    <source>
        <dbReference type="Proteomes" id="UP000233837"/>
    </source>
</evidence>
<dbReference type="OrthoDB" id="1875580at2759"/>